<protein>
    <recommendedName>
        <fullName evidence="6">tRNA(Ile)-lysidine synthase</fullName>
        <ecNumber evidence="6">6.3.4.19</ecNumber>
    </recommendedName>
    <alternativeName>
        <fullName evidence="6">tRNA(Ile)-2-lysyl-cytidine synthase</fullName>
    </alternativeName>
    <alternativeName>
        <fullName evidence="6">tRNA(Ile)-lysidine synthetase</fullName>
    </alternativeName>
</protein>
<evidence type="ECO:0000259" key="7">
    <source>
        <dbReference type="Pfam" id="PF01171"/>
    </source>
</evidence>
<comment type="catalytic activity">
    <reaction evidence="5 6">
        <text>cytidine(34) in tRNA(Ile2) + L-lysine + ATP = lysidine(34) in tRNA(Ile2) + AMP + diphosphate + H(+)</text>
        <dbReference type="Rhea" id="RHEA:43744"/>
        <dbReference type="Rhea" id="RHEA-COMP:10625"/>
        <dbReference type="Rhea" id="RHEA-COMP:10670"/>
        <dbReference type="ChEBI" id="CHEBI:15378"/>
        <dbReference type="ChEBI" id="CHEBI:30616"/>
        <dbReference type="ChEBI" id="CHEBI:32551"/>
        <dbReference type="ChEBI" id="CHEBI:33019"/>
        <dbReference type="ChEBI" id="CHEBI:82748"/>
        <dbReference type="ChEBI" id="CHEBI:83665"/>
        <dbReference type="ChEBI" id="CHEBI:456215"/>
        <dbReference type="EC" id="6.3.4.19"/>
    </reaction>
</comment>
<dbReference type="EC" id="6.3.4.19" evidence="6"/>
<evidence type="ECO:0000256" key="3">
    <source>
        <dbReference type="ARBA" id="ARBA00022741"/>
    </source>
</evidence>
<dbReference type="Gene3D" id="3.40.50.620">
    <property type="entry name" value="HUPs"/>
    <property type="match status" value="1"/>
</dbReference>
<evidence type="ECO:0000313" key="8">
    <source>
        <dbReference type="EMBL" id="EGY77782.1"/>
    </source>
</evidence>
<evidence type="ECO:0000256" key="1">
    <source>
        <dbReference type="ARBA" id="ARBA00022598"/>
    </source>
</evidence>
<dbReference type="InterPro" id="IPR012094">
    <property type="entry name" value="tRNA_Ile_lys_synt"/>
</dbReference>
<keyword evidence="6" id="KW-0963">Cytoplasm</keyword>
<proteinExistence type="inferred from homology"/>
<dbReference type="SUPFAM" id="SSF82829">
    <property type="entry name" value="MesJ substrate recognition domain-like"/>
    <property type="match status" value="1"/>
</dbReference>
<reference evidence="8 9" key="1">
    <citation type="submission" date="2011-06" db="EMBL/GenBank/DDBJ databases">
        <authorList>
            <person name="Muzny D."/>
            <person name="Qin X."/>
            <person name="Deng J."/>
            <person name="Jiang H."/>
            <person name="Liu Y."/>
            <person name="Qu J."/>
            <person name="Song X.-Z."/>
            <person name="Zhang L."/>
            <person name="Thornton R."/>
            <person name="Coyle M."/>
            <person name="Francisco L."/>
            <person name="Jackson L."/>
            <person name="Javaid M."/>
            <person name="Korchina V."/>
            <person name="Kovar C."/>
            <person name="Mata R."/>
            <person name="Mathew T."/>
            <person name="Ngo R."/>
            <person name="Nguyen L."/>
            <person name="Nguyen N."/>
            <person name="Okwuonu G."/>
            <person name="Ongeri F."/>
            <person name="Pham C."/>
            <person name="Simmons D."/>
            <person name="Wilczek-Boney K."/>
            <person name="Hale W."/>
            <person name="Jakkamsetti A."/>
            <person name="Pham P."/>
            <person name="Ruth R."/>
            <person name="San Lucas F."/>
            <person name="Warren J."/>
            <person name="Zhang J."/>
            <person name="Zhao Z."/>
            <person name="Zhou C."/>
            <person name="Zhu D."/>
            <person name="Lee S."/>
            <person name="Bess C."/>
            <person name="Blankenburg K."/>
            <person name="Forbes L."/>
            <person name="Fu Q."/>
            <person name="Gubbala S."/>
            <person name="Hirani K."/>
            <person name="Jayaseelan J.C."/>
            <person name="Lara F."/>
            <person name="Munidasa M."/>
            <person name="Palculict T."/>
            <person name="Patil S."/>
            <person name="Pu L.-L."/>
            <person name="Saada N."/>
            <person name="Tang L."/>
            <person name="Weissenberger G."/>
            <person name="Zhu Y."/>
            <person name="Hemphill L."/>
            <person name="Shang Y."/>
            <person name="Youmans B."/>
            <person name="Ayvaz T."/>
            <person name="Ross M."/>
            <person name="Santibanez J."/>
            <person name="Aqrawi P."/>
            <person name="Gross S."/>
            <person name="Joshi V."/>
            <person name="Fowler G."/>
            <person name="Nazareth L."/>
            <person name="Reid J."/>
            <person name="Worley K."/>
            <person name="Petrosino J."/>
            <person name="Highlander S."/>
            <person name="Gibbs R."/>
        </authorList>
    </citation>
    <scope>NUCLEOTIDE SEQUENCE [LARGE SCALE GENOMIC DNA]</scope>
    <source>
        <strain evidence="8 9">ATCC 25577</strain>
    </source>
</reference>
<comment type="caution">
    <text evidence="8">The sequence shown here is derived from an EMBL/GenBank/DDBJ whole genome shotgun (WGS) entry which is preliminary data.</text>
</comment>
<comment type="subcellular location">
    <subcellularLocation>
        <location evidence="6">Cytoplasm</location>
    </subcellularLocation>
</comment>
<dbReference type="HOGENOM" id="CLU_018869_1_0_11"/>
<dbReference type="PANTHER" id="PTHR43033:SF1">
    <property type="entry name" value="TRNA(ILE)-LYSIDINE SYNTHASE-RELATED"/>
    <property type="match status" value="1"/>
</dbReference>
<evidence type="ECO:0000256" key="6">
    <source>
        <dbReference type="HAMAP-Rule" id="MF_01161"/>
    </source>
</evidence>
<dbReference type="SUPFAM" id="SSF52402">
    <property type="entry name" value="Adenine nucleotide alpha hydrolases-like"/>
    <property type="match status" value="1"/>
</dbReference>
<gene>
    <name evidence="6" type="primary">tilS</name>
    <name evidence="8" type="ORF">HMPREF9153_1325</name>
</gene>
<dbReference type="HAMAP" id="MF_01161">
    <property type="entry name" value="tRNA_Ile_lys_synt"/>
    <property type="match status" value="1"/>
</dbReference>
<dbReference type="GO" id="GO:0005524">
    <property type="term" value="F:ATP binding"/>
    <property type="evidence" value="ECO:0007669"/>
    <property type="project" value="UniProtKB-UniRule"/>
</dbReference>
<comment type="domain">
    <text evidence="6">The N-terminal region contains the highly conserved SGGXDS motif, predicted to be a P-loop motif involved in ATP binding.</text>
</comment>
<evidence type="ECO:0000313" key="9">
    <source>
        <dbReference type="Proteomes" id="UP000005332"/>
    </source>
</evidence>
<dbReference type="Pfam" id="PF01171">
    <property type="entry name" value="ATP_bind_3"/>
    <property type="match status" value="1"/>
</dbReference>
<keyword evidence="4 6" id="KW-0067">ATP-binding</keyword>
<keyword evidence="1 6" id="KW-0436">Ligase</keyword>
<accession>G4CXR8</accession>
<evidence type="ECO:0000256" key="4">
    <source>
        <dbReference type="ARBA" id="ARBA00022840"/>
    </source>
</evidence>
<dbReference type="EMBL" id="AGBA01000013">
    <property type="protein sequence ID" value="EGY77782.1"/>
    <property type="molecule type" value="Genomic_DNA"/>
</dbReference>
<dbReference type="GO" id="GO:0006400">
    <property type="term" value="P:tRNA modification"/>
    <property type="evidence" value="ECO:0007669"/>
    <property type="project" value="UniProtKB-UniRule"/>
</dbReference>
<dbReference type="GO" id="GO:0005737">
    <property type="term" value="C:cytoplasm"/>
    <property type="evidence" value="ECO:0007669"/>
    <property type="project" value="UniProtKB-SubCell"/>
</dbReference>
<dbReference type="PANTHER" id="PTHR43033">
    <property type="entry name" value="TRNA(ILE)-LYSIDINE SYNTHASE-RELATED"/>
    <property type="match status" value="1"/>
</dbReference>
<evidence type="ECO:0000256" key="2">
    <source>
        <dbReference type="ARBA" id="ARBA00022694"/>
    </source>
</evidence>
<keyword evidence="2 6" id="KW-0819">tRNA processing</keyword>
<dbReference type="GO" id="GO:0032267">
    <property type="term" value="F:tRNA(Ile)-lysidine synthase activity"/>
    <property type="evidence" value="ECO:0007669"/>
    <property type="project" value="UniProtKB-EC"/>
</dbReference>
<dbReference type="PATRIC" id="fig|997355.3.peg.1304"/>
<comment type="similarity">
    <text evidence="6">Belongs to the tRNA(Ile)-lysidine synthase family.</text>
</comment>
<dbReference type="NCBIfam" id="TIGR02432">
    <property type="entry name" value="lysidine_TilS_N"/>
    <property type="match status" value="1"/>
</dbReference>
<name>G4CXR8_9ACTN</name>
<feature type="binding site" evidence="6">
    <location>
        <begin position="38"/>
        <end position="43"/>
    </location>
    <ligand>
        <name>ATP</name>
        <dbReference type="ChEBI" id="CHEBI:30616"/>
    </ligand>
</feature>
<evidence type="ECO:0000256" key="5">
    <source>
        <dbReference type="ARBA" id="ARBA00048539"/>
    </source>
</evidence>
<feature type="domain" description="tRNA(Ile)-lysidine/2-thiocytidine synthase N-terminal" evidence="7">
    <location>
        <begin position="33"/>
        <end position="205"/>
    </location>
</feature>
<sequence length="323" mass="34915">MRLHPLMARRELGPAALTVAQAVEHAVRGIDRFVVGCSGGPDSLALALGSEWASRRRGAEVMVVIVDHQLQDGSDEVAARTRDLLTDRGMDACVRRVEIDPNDPDGPEAAARTARRAALVDVAGKTPILLGHTLDDQAEQVLLSLARGSGATSLAGIRPRAGQFWHPLLGVRRAQTLQACQEWDVEPWHDPHNSDSRFLRSRVRTELMPVLEDVLGSGVAESLARSASLLAGEDAVVTAVADQWARDHEVTDDVLPGLRGVESGLARRVVKKWLPEATMVHVDAVLGLLDGPGGAGVDVPGGRVEMRRGTLYLTQRLRQIRDR</sequence>
<dbReference type="InterPro" id="IPR012795">
    <property type="entry name" value="tRNA_Ile_lys_synt_N"/>
</dbReference>
<dbReference type="CDD" id="cd01992">
    <property type="entry name" value="TilS_N"/>
    <property type="match status" value="1"/>
</dbReference>
<organism evidence="8 9">
    <name type="scientific">Cutibacterium avidum ATCC 25577</name>
    <dbReference type="NCBI Taxonomy" id="997355"/>
    <lineage>
        <taxon>Bacteria</taxon>
        <taxon>Bacillati</taxon>
        <taxon>Actinomycetota</taxon>
        <taxon>Actinomycetes</taxon>
        <taxon>Propionibacteriales</taxon>
        <taxon>Propionibacteriaceae</taxon>
        <taxon>Cutibacterium</taxon>
    </lineage>
</organism>
<dbReference type="InterPro" id="IPR011063">
    <property type="entry name" value="TilS/TtcA_N"/>
</dbReference>
<keyword evidence="3 6" id="KW-0547">Nucleotide-binding</keyword>
<dbReference type="Proteomes" id="UP000005332">
    <property type="component" value="Unassembled WGS sequence"/>
</dbReference>
<dbReference type="InterPro" id="IPR014729">
    <property type="entry name" value="Rossmann-like_a/b/a_fold"/>
</dbReference>
<dbReference type="AlphaFoldDB" id="G4CXR8"/>
<comment type="function">
    <text evidence="6">Ligates lysine onto the cytidine present at position 34 of the AUA codon-specific tRNA(Ile) that contains the anticodon CAU, in an ATP-dependent manner. Cytidine is converted to lysidine, thus changing the amino acid specificity of the tRNA from methionine to isoleucine.</text>
</comment>
<keyword evidence="9" id="KW-1185">Reference proteome</keyword>